<reference evidence="3 4" key="1">
    <citation type="submission" date="2024-09" db="EMBL/GenBank/DDBJ databases">
        <title>Chromosome-scale assembly of Riccia sorocarpa.</title>
        <authorList>
            <person name="Paukszto L."/>
        </authorList>
    </citation>
    <scope>NUCLEOTIDE SEQUENCE [LARGE SCALE GENOMIC DNA]</scope>
    <source>
        <strain evidence="3">LP-2024</strain>
        <tissue evidence="3">Aerial parts of the thallus</tissue>
    </source>
</reference>
<accession>A0ABD3GDS6</accession>
<keyword evidence="2" id="KW-1133">Transmembrane helix</keyword>
<feature type="region of interest" description="Disordered" evidence="1">
    <location>
        <begin position="268"/>
        <end position="295"/>
    </location>
</feature>
<evidence type="ECO:0000256" key="1">
    <source>
        <dbReference type="SAM" id="MobiDB-lite"/>
    </source>
</evidence>
<feature type="transmembrane region" description="Helical" evidence="2">
    <location>
        <begin position="222"/>
        <end position="250"/>
    </location>
</feature>
<protein>
    <submittedName>
        <fullName evidence="3">Uncharacterized protein</fullName>
    </submittedName>
</protein>
<dbReference type="Proteomes" id="UP001633002">
    <property type="component" value="Unassembled WGS sequence"/>
</dbReference>
<keyword evidence="4" id="KW-1185">Reference proteome</keyword>
<dbReference type="EMBL" id="JBJQOH010000008">
    <property type="protein sequence ID" value="KAL3676726.1"/>
    <property type="molecule type" value="Genomic_DNA"/>
</dbReference>
<evidence type="ECO:0000313" key="3">
    <source>
        <dbReference type="EMBL" id="KAL3676726.1"/>
    </source>
</evidence>
<keyword evidence="2" id="KW-0472">Membrane</keyword>
<feature type="compositionally biased region" description="Polar residues" evidence="1">
    <location>
        <begin position="131"/>
        <end position="142"/>
    </location>
</feature>
<dbReference type="AlphaFoldDB" id="A0ABD3GDS6"/>
<gene>
    <name evidence="3" type="ORF">R1sor_026674</name>
</gene>
<evidence type="ECO:0000256" key="2">
    <source>
        <dbReference type="SAM" id="Phobius"/>
    </source>
</evidence>
<feature type="region of interest" description="Disordered" evidence="1">
    <location>
        <begin position="100"/>
        <end position="142"/>
    </location>
</feature>
<evidence type="ECO:0000313" key="4">
    <source>
        <dbReference type="Proteomes" id="UP001633002"/>
    </source>
</evidence>
<name>A0ABD3GDS6_9MARC</name>
<proteinExistence type="predicted"/>
<organism evidence="3 4">
    <name type="scientific">Riccia sorocarpa</name>
    <dbReference type="NCBI Taxonomy" id="122646"/>
    <lineage>
        <taxon>Eukaryota</taxon>
        <taxon>Viridiplantae</taxon>
        <taxon>Streptophyta</taxon>
        <taxon>Embryophyta</taxon>
        <taxon>Marchantiophyta</taxon>
        <taxon>Marchantiopsida</taxon>
        <taxon>Marchantiidae</taxon>
        <taxon>Marchantiales</taxon>
        <taxon>Ricciaceae</taxon>
        <taxon>Riccia</taxon>
    </lineage>
</organism>
<keyword evidence="2" id="KW-0812">Transmembrane</keyword>
<comment type="caution">
    <text evidence="3">The sequence shown here is derived from an EMBL/GenBank/DDBJ whole genome shotgun (WGS) entry which is preliminary data.</text>
</comment>
<sequence>MDAVVPNLKPIITSVRVVAVSSQPSSPVAAFEVDSKGCHKLKAKIFKCNSSKKIIPVATNLNLSVDEEVESPLAQSPRSAADSLSRCKCRKKLSFKSRRSTSLLQPTEVENHPTGKFTPTEIELEDPNPPEGSSSPEVLISRNPNNDDIAVFNGGNKIKGSKSCELKLAFENLKKKKHRSQELYPTSELQNCCLVILAPSPALGRGEPIRNLVLDGDISGRFLVLAVLALLLVGKVPAILGTTCLCLVLSHVQKFLSHNMTPLQRERLAASRDGSASPEFSRIRGSPAGSGDVQSSDYRNKVLIEGFLQKGKGRMMA</sequence>